<dbReference type="InterPro" id="IPR011990">
    <property type="entry name" value="TPR-like_helical_dom_sf"/>
</dbReference>
<dbReference type="SUPFAM" id="SSF50978">
    <property type="entry name" value="WD40 repeat-like"/>
    <property type="match status" value="2"/>
</dbReference>
<feature type="repeat" description="WD" evidence="3">
    <location>
        <begin position="1257"/>
        <end position="1295"/>
    </location>
</feature>
<evidence type="ECO:0000313" key="6">
    <source>
        <dbReference type="EMBL" id="MBD2196362.1"/>
    </source>
</evidence>
<proteinExistence type="predicted"/>
<dbReference type="InterPro" id="IPR027417">
    <property type="entry name" value="P-loop_NTPase"/>
</dbReference>
<keyword evidence="7" id="KW-1185">Reference proteome</keyword>
<evidence type="ECO:0000259" key="5">
    <source>
        <dbReference type="Pfam" id="PF20703"/>
    </source>
</evidence>
<feature type="repeat" description="WD" evidence="3">
    <location>
        <begin position="1052"/>
        <end position="1093"/>
    </location>
</feature>
<dbReference type="Gene3D" id="2.130.10.10">
    <property type="entry name" value="YVTN repeat-like/Quinoprotein amine dehydrogenase"/>
    <property type="match status" value="3"/>
</dbReference>
<dbReference type="PROSITE" id="PS50294">
    <property type="entry name" value="WD_REPEATS_REGION"/>
    <property type="match status" value="8"/>
</dbReference>
<feature type="repeat" description="WD" evidence="3">
    <location>
        <begin position="1134"/>
        <end position="1175"/>
    </location>
</feature>
<accession>A0ABR8A8N3</accession>
<evidence type="ECO:0000256" key="2">
    <source>
        <dbReference type="ARBA" id="ARBA00022737"/>
    </source>
</evidence>
<gene>
    <name evidence="6" type="ORF">H6G24_12760</name>
</gene>
<dbReference type="PANTHER" id="PTHR19848:SF8">
    <property type="entry name" value="F-BOX AND WD REPEAT DOMAIN CONTAINING 7"/>
    <property type="match status" value="1"/>
</dbReference>
<dbReference type="RefSeq" id="WP_190542317.1">
    <property type="nucleotide sequence ID" value="NZ_CAWPNO010000048.1"/>
</dbReference>
<feature type="coiled-coil region" evidence="4">
    <location>
        <begin position="884"/>
        <end position="911"/>
    </location>
</feature>
<feature type="repeat" description="WD" evidence="3">
    <location>
        <begin position="1216"/>
        <end position="1257"/>
    </location>
</feature>
<dbReference type="Pfam" id="PF20703">
    <property type="entry name" value="nSTAND1"/>
    <property type="match status" value="1"/>
</dbReference>
<feature type="domain" description="Novel STAND NTPase 1" evidence="5">
    <location>
        <begin position="528"/>
        <end position="872"/>
    </location>
</feature>
<dbReference type="EMBL" id="JACJQH010000017">
    <property type="protein sequence ID" value="MBD2196362.1"/>
    <property type="molecule type" value="Genomic_DNA"/>
</dbReference>
<evidence type="ECO:0000256" key="3">
    <source>
        <dbReference type="PROSITE-ProRule" id="PRU00221"/>
    </source>
</evidence>
<dbReference type="SUPFAM" id="SSF52540">
    <property type="entry name" value="P-loop containing nucleoside triphosphate hydrolases"/>
    <property type="match status" value="1"/>
</dbReference>
<dbReference type="PROSITE" id="PS50082">
    <property type="entry name" value="WD_REPEATS_2"/>
    <property type="match status" value="8"/>
</dbReference>
<organism evidence="6 7">
    <name type="scientific">Calothrix parietina FACHB-288</name>
    <dbReference type="NCBI Taxonomy" id="2692896"/>
    <lineage>
        <taxon>Bacteria</taxon>
        <taxon>Bacillati</taxon>
        <taxon>Cyanobacteriota</taxon>
        <taxon>Cyanophyceae</taxon>
        <taxon>Nostocales</taxon>
        <taxon>Calotrichaceae</taxon>
        <taxon>Calothrix</taxon>
    </lineage>
</organism>
<feature type="repeat" description="WD" evidence="3">
    <location>
        <begin position="1093"/>
        <end position="1126"/>
    </location>
</feature>
<dbReference type="InterPro" id="IPR020472">
    <property type="entry name" value="WD40_PAC1"/>
</dbReference>
<evidence type="ECO:0000313" key="7">
    <source>
        <dbReference type="Proteomes" id="UP000658514"/>
    </source>
</evidence>
<dbReference type="Gene3D" id="1.25.40.10">
    <property type="entry name" value="Tetratricopeptide repeat domain"/>
    <property type="match status" value="1"/>
</dbReference>
<dbReference type="PANTHER" id="PTHR19848">
    <property type="entry name" value="WD40 REPEAT PROTEIN"/>
    <property type="match status" value="1"/>
</dbReference>
<reference evidence="6 7" key="1">
    <citation type="journal article" date="2020" name="ISME J.">
        <title>Comparative genomics reveals insights into cyanobacterial evolution and habitat adaptation.</title>
        <authorList>
            <person name="Chen M.Y."/>
            <person name="Teng W.K."/>
            <person name="Zhao L."/>
            <person name="Hu C.X."/>
            <person name="Zhou Y.K."/>
            <person name="Han B.P."/>
            <person name="Song L.R."/>
            <person name="Shu W.S."/>
        </authorList>
    </citation>
    <scope>NUCLEOTIDE SEQUENCE [LARGE SCALE GENOMIC DNA]</scope>
    <source>
        <strain evidence="6 7">FACHB-288</strain>
    </source>
</reference>
<dbReference type="InterPro" id="IPR019775">
    <property type="entry name" value="WD40_repeat_CS"/>
</dbReference>
<dbReference type="InterPro" id="IPR049052">
    <property type="entry name" value="nSTAND1"/>
</dbReference>
<evidence type="ECO:0000256" key="4">
    <source>
        <dbReference type="SAM" id="Coils"/>
    </source>
</evidence>
<dbReference type="Pfam" id="PF00400">
    <property type="entry name" value="WD40"/>
    <property type="match status" value="8"/>
</dbReference>
<name>A0ABR8A8N3_9CYAN</name>
<dbReference type="PROSITE" id="PS00678">
    <property type="entry name" value="WD_REPEATS_1"/>
    <property type="match status" value="7"/>
</dbReference>
<keyword evidence="4" id="KW-0175">Coiled coil</keyword>
<feature type="repeat" description="WD" evidence="3">
    <location>
        <begin position="1175"/>
        <end position="1216"/>
    </location>
</feature>
<keyword evidence="1 3" id="KW-0853">WD repeat</keyword>
<sequence length="1375" mass="154218">MTNPDDINAQNERSLSTLIRAIANAQGRFSLILLRCNYAGIQEQILAQVRERSQLDILAINLPKSANNLYSVMTAEVGTAQPNAVMVFGIESVHKLDDFLVCINRLRNDFLHDFPFPLVLWINDLVLQKLIRLAPDFYTYAAVPIRLAIATEELFNFLHQEAEEAFTKILAAGADQFLDNSALHLEMGAGKRFEIESALEELKKRGCEQPEIAASQHFILGRDAYGKNEMERSRQLYKQSLAFWWQQYIDEVHNQEAAELIQSNLEKQACILFHLGLWWRRYAVLHRAEYDKACRCARNYYQRCIKRLQKANRPDLAANFINSLGEVLQQLGEWDRLEKLAKDAIVLHSKYYQPIRLANAYAVLSEVALAKFQWKQAQEYAEIAINKIAQASQLENNWASQYYRSWHLLLLAQSKRHLGQVQAALNDLEVAKSQCKPEYNPKLYIRILEEVRKLYFEQHQYLAAFHLKQEQSSIEQQYGLRAFIGAGRLQSQKQVIHPALVSADELNNSVLGIESEAGTIAQEIVASGRKYDVDKLIERISRDDQKLIVIHGQSGVGKSSLLTAGLLPALHQITVFDGRNILPVVVQVYTDWVGELGRLLYPTPSPSPQAGRGVREGGQGGIIEELRGNVERNLVTVLIFDQFEEFFFNCPNPVERKKFWDFLHSCLDDFHLPYVKVILSLREDYLHYLLECDRLTNLGVTEQDILNKKFRYAFGNFTPSAAKVVIQDLTERSFYLEPVLIDELVRDLAGELQEVRPIELQVVGAQLQAENIITLEKYQQSGPKDKLVERFLDAIVKDCGAENERAAQLVLYLLTDENNTRPLKTKAELAAALAAEADKLDLVLEILVTSGVVFLIPQSPADRYQLVHDYLVAFIRQQRDAELLAEFESLLKSLNEQNKLVEAKLNQVLKRRLREAYIGGLGLTTLTILTGIFGLQSFIANINSQINVLSTSSEALFASEQDTDALIASLKAAGKLQQTPKFLLPPDTKTQVIVALQQAVYGVRGIGIKTFKGHRADVYSVSFSPDGKTIASASGDGTIKLWSLEGKELKTFKGHSASVYSVSFSPDGKTIASASGDKTIKLWNLEGKELKTFKGHSDSVFSVSFSPDGKAIASASRDNTVILWNLVGKELKTFRGHSDWVSSVKFSPDSKTIVSASGDNTIKLWNLEGKELKTFKGHSTSVYSVSFSPDGKTIVSASGDNTIKLWNLEGKELKTFKGHRRGVDSVNFSPDGKTIVSSSGDNTIKLWNLEGKELKTFKGHSDRVNSISYRKTIISSSGDNTIKLWNLEGKELKTFKGHSDRVNSVSFSPDGKTIASASADKTIILWDLDLDNLVVLGCNWLQDNLTNHSETLAELQLCRNKSIPNGSSTNFSYPR</sequence>
<feature type="repeat" description="WD" evidence="3">
    <location>
        <begin position="1011"/>
        <end position="1052"/>
    </location>
</feature>
<dbReference type="SUPFAM" id="SSF48452">
    <property type="entry name" value="TPR-like"/>
    <property type="match status" value="1"/>
</dbReference>
<dbReference type="Proteomes" id="UP000658514">
    <property type="component" value="Unassembled WGS sequence"/>
</dbReference>
<protein>
    <recommendedName>
        <fullName evidence="5">Novel STAND NTPase 1 domain-containing protein</fullName>
    </recommendedName>
</protein>
<dbReference type="CDD" id="cd00200">
    <property type="entry name" value="WD40"/>
    <property type="match status" value="1"/>
</dbReference>
<dbReference type="PRINTS" id="PR00320">
    <property type="entry name" value="GPROTEINBRPT"/>
</dbReference>
<evidence type="ECO:0000256" key="1">
    <source>
        <dbReference type="ARBA" id="ARBA00022574"/>
    </source>
</evidence>
<keyword evidence="2" id="KW-0677">Repeat</keyword>
<dbReference type="InterPro" id="IPR001680">
    <property type="entry name" value="WD40_rpt"/>
</dbReference>
<comment type="caution">
    <text evidence="6">The sequence shown here is derived from an EMBL/GenBank/DDBJ whole genome shotgun (WGS) entry which is preliminary data.</text>
</comment>
<dbReference type="InterPro" id="IPR015943">
    <property type="entry name" value="WD40/YVTN_repeat-like_dom_sf"/>
</dbReference>
<feature type="repeat" description="WD" evidence="3">
    <location>
        <begin position="1295"/>
        <end position="1336"/>
    </location>
</feature>
<dbReference type="SMART" id="SM00320">
    <property type="entry name" value="WD40"/>
    <property type="match status" value="8"/>
</dbReference>
<dbReference type="InterPro" id="IPR036322">
    <property type="entry name" value="WD40_repeat_dom_sf"/>
</dbReference>